<dbReference type="InterPro" id="IPR012037">
    <property type="entry name" value="Alpha/beta-hydrolase_fam"/>
</dbReference>
<dbReference type="InterPro" id="IPR027787">
    <property type="entry name" value="Alpha/beta-hydrolase_catalytic"/>
</dbReference>
<dbReference type="Pfam" id="PF10081">
    <property type="entry name" value="Abhydrolase_9"/>
    <property type="match status" value="1"/>
</dbReference>
<keyword evidence="1" id="KW-1133">Transmembrane helix</keyword>
<comment type="caution">
    <text evidence="4">The sequence shown here is derived from an EMBL/GenBank/DDBJ whole genome shotgun (WGS) entry which is preliminary data.</text>
</comment>
<feature type="domain" description="Alpha/beta-hydrolase catalytic" evidence="2">
    <location>
        <begin position="267"/>
        <end position="555"/>
    </location>
</feature>
<reference evidence="5" key="1">
    <citation type="submission" date="2015-07" db="EMBL/GenBank/DDBJ databases">
        <title>Whole genome sequence of an Ensifer adhaerens strain isolated from a cave pool in the Wind Cave National Park.</title>
        <authorList>
            <person name="Eng W.W.H."/>
            <person name="Gan H.M."/>
            <person name="Barton H.A."/>
            <person name="Savka M.A."/>
        </authorList>
    </citation>
    <scope>NUCLEOTIDE SEQUENCE [LARGE SCALE GENOMIC DNA]</scope>
    <source>
        <strain evidence="5">SD006</strain>
    </source>
</reference>
<feature type="domain" description="Alpha/beta-hydrolase N-terminal" evidence="3">
    <location>
        <begin position="43"/>
        <end position="250"/>
    </location>
</feature>
<feature type="transmembrane region" description="Helical" evidence="1">
    <location>
        <begin position="89"/>
        <end position="110"/>
    </location>
</feature>
<feature type="transmembrane region" description="Helical" evidence="1">
    <location>
        <begin position="176"/>
        <end position="199"/>
    </location>
</feature>
<dbReference type="PATRIC" id="fig|106592.7.peg.3356"/>
<sequence>MDHLQETGLRRAKWPVPQFVSGLWASFSTTGLIVGVLFFAASLTPSLIPRPYVIQAVISGLSLSAGYAIGVFLRWLWSYLELPDVRERTGLIVKLLAALGCSLVVLTFLWRTAEWQNTVRTIMGLDRVESAEPFKLGLIAAVVFIVIVLLARLFRLTFRFLARRFEYVLTRPLAKLAAIAAAIALFWSAVDGVIFRYALHAADSSFQRLDALIDPDVAPPTDPTKTGSSTSLMTWDELGRQGRQFIASGPSAKDIGAFFSGEAKEPLRVYAGLNSAETAKERARLALEELKRVGGFERTNLMIIVPTGTGWIDPPGIDSLEYLLKGDVASVAVQYSYLTSWLSLLVEPEYGAETADALFDAVYGYWTTLPRDKRPKLYLYGLSLGSMNSQGSVDPFDIISDPFQGALWVGSPFPTKTWLQITRNRNPGSPEWRPLYRDGSVIRFTGQENALDIPGAEWGNVRIVYLQYASDPITFFDAHSFFREPDWMKAPRGHDVSPDLTWFPVVTMFQLLADMAMGTTTPIGYGHVYAPEHYIDAWMQVVDPPGVTADDAARLKALLKGRY</sequence>
<evidence type="ECO:0000313" key="5">
    <source>
        <dbReference type="Proteomes" id="UP000037425"/>
    </source>
</evidence>
<evidence type="ECO:0000313" key="4">
    <source>
        <dbReference type="EMBL" id="KOF21361.1"/>
    </source>
</evidence>
<dbReference type="RefSeq" id="WP_053248300.1">
    <property type="nucleotide sequence ID" value="NZ_LGAP01000002.1"/>
</dbReference>
<accession>A0A0L8C390</accession>
<keyword evidence="1" id="KW-0812">Transmembrane</keyword>
<protein>
    <submittedName>
        <fullName evidence="4">Membrane protein</fullName>
    </submittedName>
</protein>
<proteinExistence type="predicted"/>
<keyword evidence="1" id="KW-0472">Membrane</keyword>
<gene>
    <name evidence="4" type="ORF">AC244_08435</name>
</gene>
<dbReference type="PIRSF" id="PIRSF007542">
    <property type="entry name" value="UCP007542"/>
    <property type="match status" value="1"/>
</dbReference>
<name>A0A0L8C390_ENSAD</name>
<feature type="transmembrane region" description="Helical" evidence="1">
    <location>
        <begin position="136"/>
        <end position="155"/>
    </location>
</feature>
<feature type="transmembrane region" description="Helical" evidence="1">
    <location>
        <begin position="52"/>
        <end position="77"/>
    </location>
</feature>
<dbReference type="Proteomes" id="UP000037425">
    <property type="component" value="Unassembled WGS sequence"/>
</dbReference>
<evidence type="ECO:0000256" key="1">
    <source>
        <dbReference type="SAM" id="Phobius"/>
    </source>
</evidence>
<evidence type="ECO:0000259" key="2">
    <source>
        <dbReference type="Pfam" id="PF10081"/>
    </source>
</evidence>
<dbReference type="Pfam" id="PF15420">
    <property type="entry name" value="Abhydrolase_9_N"/>
    <property type="match status" value="1"/>
</dbReference>
<dbReference type="InterPro" id="IPR027788">
    <property type="entry name" value="Alpha/beta-hydrolase_N_dom"/>
</dbReference>
<organism evidence="4 5">
    <name type="scientific">Ensifer adhaerens</name>
    <name type="common">Sinorhizobium morelense</name>
    <dbReference type="NCBI Taxonomy" id="106592"/>
    <lineage>
        <taxon>Bacteria</taxon>
        <taxon>Pseudomonadati</taxon>
        <taxon>Pseudomonadota</taxon>
        <taxon>Alphaproteobacteria</taxon>
        <taxon>Hyphomicrobiales</taxon>
        <taxon>Rhizobiaceae</taxon>
        <taxon>Sinorhizobium/Ensifer group</taxon>
        <taxon>Ensifer</taxon>
    </lineage>
</organism>
<dbReference type="EMBL" id="LGAP01000002">
    <property type="protein sequence ID" value="KOF21361.1"/>
    <property type="molecule type" value="Genomic_DNA"/>
</dbReference>
<dbReference type="ESTHER" id="ensad-a0a0l8c390">
    <property type="family name" value="Abhydrolase_9"/>
</dbReference>
<feature type="transmembrane region" description="Helical" evidence="1">
    <location>
        <begin position="21"/>
        <end position="40"/>
    </location>
</feature>
<dbReference type="AlphaFoldDB" id="A0A0L8C390"/>
<evidence type="ECO:0000259" key="3">
    <source>
        <dbReference type="Pfam" id="PF15420"/>
    </source>
</evidence>
<dbReference type="OrthoDB" id="4397445at2"/>